<dbReference type="KEGG" id="lez:GLE_3006"/>
<organism evidence="2 3">
    <name type="scientific">Lysobacter enzymogenes</name>
    <dbReference type="NCBI Taxonomy" id="69"/>
    <lineage>
        <taxon>Bacteria</taxon>
        <taxon>Pseudomonadati</taxon>
        <taxon>Pseudomonadota</taxon>
        <taxon>Gammaproteobacteria</taxon>
        <taxon>Lysobacterales</taxon>
        <taxon>Lysobacteraceae</taxon>
        <taxon>Lysobacter</taxon>
    </lineage>
</organism>
<gene>
    <name evidence="2" type="ORF">GLE_3006</name>
</gene>
<evidence type="ECO:0000313" key="2">
    <source>
        <dbReference type="EMBL" id="ALN58354.1"/>
    </source>
</evidence>
<dbReference type="OrthoDB" id="6025336at2"/>
<dbReference type="AlphaFoldDB" id="A0A0S2DIS7"/>
<reference evidence="2 3" key="1">
    <citation type="submission" date="2015-11" db="EMBL/GenBank/DDBJ databases">
        <title>Genome sequences of Lysobacter enzymogenes strain C3 and Lysobacter antibioticus ATCC 29479.</title>
        <authorList>
            <person name="Kobayashi D.Y."/>
        </authorList>
    </citation>
    <scope>NUCLEOTIDE SEQUENCE [LARGE SCALE GENOMIC DNA]</scope>
    <source>
        <strain evidence="2 3">C3</strain>
    </source>
</reference>
<proteinExistence type="predicted"/>
<protein>
    <submittedName>
        <fullName evidence="2">Uncharacterized protein</fullName>
    </submittedName>
</protein>
<feature type="compositionally biased region" description="Basic and acidic residues" evidence="1">
    <location>
        <begin position="1"/>
        <end position="10"/>
    </location>
</feature>
<evidence type="ECO:0000256" key="1">
    <source>
        <dbReference type="SAM" id="MobiDB-lite"/>
    </source>
</evidence>
<name>A0A0S2DIS7_LYSEN</name>
<accession>A0A0S2DIS7</accession>
<evidence type="ECO:0000313" key="3">
    <source>
        <dbReference type="Proteomes" id="UP000061569"/>
    </source>
</evidence>
<sequence length="118" mass="12379">MSIDDNDRTTRATPGPRDGGVDEDWTSWAPAGGWDDYADEPAVLDAVLDGVSEAAGLWHNMSFPSLSVWEWCADGSAIAIAYRDDRIAGLQTNGGGALEHFLAATAAFGLIARAPAGD</sequence>
<dbReference type="PATRIC" id="fig|69.6.peg.2967"/>
<dbReference type="STRING" id="69.GLE_3006"/>
<dbReference type="EMBL" id="CP013140">
    <property type="protein sequence ID" value="ALN58354.1"/>
    <property type="molecule type" value="Genomic_DNA"/>
</dbReference>
<dbReference type="Proteomes" id="UP000061569">
    <property type="component" value="Chromosome"/>
</dbReference>
<feature type="region of interest" description="Disordered" evidence="1">
    <location>
        <begin position="1"/>
        <end position="33"/>
    </location>
</feature>